<protein>
    <recommendedName>
        <fullName evidence="4">Annexin</fullName>
    </recommendedName>
</protein>
<organism evidence="2 3">
    <name type="scientific">Nonlabens ulvanivorans</name>
    <name type="common">Persicivirga ulvanivorans</name>
    <dbReference type="NCBI Taxonomy" id="906888"/>
    <lineage>
        <taxon>Bacteria</taxon>
        <taxon>Pseudomonadati</taxon>
        <taxon>Bacteroidota</taxon>
        <taxon>Flavobacteriia</taxon>
        <taxon>Flavobacteriales</taxon>
        <taxon>Flavobacteriaceae</taxon>
        <taxon>Nonlabens</taxon>
    </lineage>
</organism>
<keyword evidence="1" id="KW-0812">Transmembrane</keyword>
<dbReference type="SUPFAM" id="SSF47874">
    <property type="entry name" value="Annexin"/>
    <property type="match status" value="1"/>
</dbReference>
<dbReference type="Gene3D" id="1.10.220.10">
    <property type="entry name" value="Annexin"/>
    <property type="match status" value="1"/>
</dbReference>
<comment type="caution">
    <text evidence="2">The sequence shown here is derived from an EMBL/GenBank/DDBJ whole genome shotgun (WGS) entry which is preliminary data.</text>
</comment>
<keyword evidence="1" id="KW-1133">Transmembrane helix</keyword>
<proteinExistence type="predicted"/>
<dbReference type="GO" id="GO:0005544">
    <property type="term" value="F:calcium-dependent phospholipid binding"/>
    <property type="evidence" value="ECO:0007669"/>
    <property type="project" value="InterPro"/>
</dbReference>
<evidence type="ECO:0000313" key="2">
    <source>
        <dbReference type="EMBL" id="GAL74606.1"/>
    </source>
</evidence>
<sequence length="163" mass="18536">MSMTYKIIGASVGTLFIGTTFFSMRKRSRDLRTSKLLTAIQAQIQPISSGLTSQNAFDIHFLNKVLQTVNREVLVLKTSTASRYADQIHKAWGGSWYQGGDDEEQVYGVFRKMKDKIQVSQVAKAYQETYSKNLIDTLKDRFDKEEITIVLNIVKALPNYRTA</sequence>
<gene>
    <name evidence="2" type="ORF">JCM19275_3461</name>
</gene>
<evidence type="ECO:0000313" key="3">
    <source>
        <dbReference type="Proteomes" id="UP000029647"/>
    </source>
</evidence>
<accession>A0A090WCC4</accession>
<reference evidence="2 3" key="1">
    <citation type="journal article" date="2014" name="Genome Announc.">
        <title>Draft Genome Sequences of Marine Flavobacterium Nonlabens Strains NR17, NR24, NR27, NR32, NR33, and Ara13.</title>
        <authorList>
            <person name="Nakanishi M."/>
            <person name="Meirelles P."/>
            <person name="Suzuki R."/>
            <person name="Takatani N."/>
            <person name="Mino S."/>
            <person name="Suda W."/>
            <person name="Oshima K."/>
            <person name="Hattori M."/>
            <person name="Ohkuma M."/>
            <person name="Hosokawa M."/>
            <person name="Miyashita K."/>
            <person name="Thompson F.L."/>
            <person name="Niwa A."/>
            <person name="Sawabe T."/>
            <person name="Sawabe T."/>
        </authorList>
    </citation>
    <scope>NUCLEOTIDE SEQUENCE [LARGE SCALE GENOMIC DNA]</scope>
    <source>
        <strain evidence="3">JCM19275</strain>
    </source>
</reference>
<dbReference type="AlphaFoldDB" id="A0A090WCC4"/>
<dbReference type="GO" id="GO:0005509">
    <property type="term" value="F:calcium ion binding"/>
    <property type="evidence" value="ECO:0007669"/>
    <property type="project" value="InterPro"/>
</dbReference>
<feature type="transmembrane region" description="Helical" evidence="1">
    <location>
        <begin position="6"/>
        <end position="24"/>
    </location>
</feature>
<dbReference type="InterPro" id="IPR037104">
    <property type="entry name" value="Annexin_sf"/>
</dbReference>
<name>A0A090WCC4_NONUL</name>
<evidence type="ECO:0008006" key="4">
    <source>
        <dbReference type="Google" id="ProtNLM"/>
    </source>
</evidence>
<keyword evidence="1" id="KW-0472">Membrane</keyword>
<dbReference type="Proteomes" id="UP000029647">
    <property type="component" value="Unassembled WGS sequence"/>
</dbReference>
<evidence type="ECO:0000256" key="1">
    <source>
        <dbReference type="SAM" id="Phobius"/>
    </source>
</evidence>
<dbReference type="EMBL" id="BBNT01000002">
    <property type="protein sequence ID" value="GAL74606.1"/>
    <property type="molecule type" value="Genomic_DNA"/>
</dbReference>